<accession>A0AAV4X8T8</accession>
<proteinExistence type="predicted"/>
<dbReference type="Proteomes" id="UP001054945">
    <property type="component" value="Unassembled WGS sequence"/>
</dbReference>
<dbReference type="EMBL" id="BPLR01000027">
    <property type="protein sequence ID" value="GIY91602.1"/>
    <property type="molecule type" value="Genomic_DNA"/>
</dbReference>
<evidence type="ECO:0000313" key="1">
    <source>
        <dbReference type="EMBL" id="GIY91602.1"/>
    </source>
</evidence>
<protein>
    <submittedName>
        <fullName evidence="1">Uncharacterized protein</fullName>
    </submittedName>
</protein>
<comment type="caution">
    <text evidence="1">The sequence shown here is derived from an EMBL/GenBank/DDBJ whole genome shotgun (WGS) entry which is preliminary data.</text>
</comment>
<gene>
    <name evidence="1" type="ORF">CEXT_146881</name>
</gene>
<reference evidence="1 2" key="1">
    <citation type="submission" date="2021-06" db="EMBL/GenBank/DDBJ databases">
        <title>Caerostris extrusa draft genome.</title>
        <authorList>
            <person name="Kono N."/>
            <person name="Arakawa K."/>
        </authorList>
    </citation>
    <scope>NUCLEOTIDE SEQUENCE [LARGE SCALE GENOMIC DNA]</scope>
</reference>
<dbReference type="AlphaFoldDB" id="A0AAV4X8T8"/>
<name>A0AAV4X8T8_CAEEX</name>
<organism evidence="1 2">
    <name type="scientific">Caerostris extrusa</name>
    <name type="common">Bark spider</name>
    <name type="synonym">Caerostris bankana</name>
    <dbReference type="NCBI Taxonomy" id="172846"/>
    <lineage>
        <taxon>Eukaryota</taxon>
        <taxon>Metazoa</taxon>
        <taxon>Ecdysozoa</taxon>
        <taxon>Arthropoda</taxon>
        <taxon>Chelicerata</taxon>
        <taxon>Arachnida</taxon>
        <taxon>Araneae</taxon>
        <taxon>Araneomorphae</taxon>
        <taxon>Entelegynae</taxon>
        <taxon>Araneoidea</taxon>
        <taxon>Araneidae</taxon>
        <taxon>Caerostris</taxon>
    </lineage>
</organism>
<keyword evidence="2" id="KW-1185">Reference proteome</keyword>
<sequence>MENRQPKKKRMFYYTRRNGHVIKEHWHNTSNLITDLLQNHVDVHAFSCCHNSVAHPQKKMLLRIKEAGHTGTRTQPLVRKYVRIN</sequence>
<evidence type="ECO:0000313" key="2">
    <source>
        <dbReference type="Proteomes" id="UP001054945"/>
    </source>
</evidence>